<evidence type="ECO:0000256" key="8">
    <source>
        <dbReference type="ARBA" id="ARBA00049244"/>
    </source>
</evidence>
<dbReference type="Pfam" id="PF06144">
    <property type="entry name" value="DNA_pol3_delta"/>
    <property type="match status" value="1"/>
</dbReference>
<dbReference type="GO" id="GO:0009360">
    <property type="term" value="C:DNA polymerase III complex"/>
    <property type="evidence" value="ECO:0007669"/>
    <property type="project" value="InterPro"/>
</dbReference>
<comment type="caution">
    <text evidence="11">The sequence shown here is derived from an EMBL/GenBank/DDBJ whole genome shotgun (WGS) entry which is preliminary data.</text>
</comment>
<dbReference type="Gene3D" id="1.10.8.60">
    <property type="match status" value="1"/>
</dbReference>
<evidence type="ECO:0000256" key="4">
    <source>
        <dbReference type="ARBA" id="ARBA00022695"/>
    </source>
</evidence>
<evidence type="ECO:0000259" key="9">
    <source>
        <dbReference type="Pfam" id="PF06144"/>
    </source>
</evidence>
<dbReference type="Gene3D" id="3.40.50.300">
    <property type="entry name" value="P-loop containing nucleotide triphosphate hydrolases"/>
    <property type="match status" value="1"/>
</dbReference>
<evidence type="ECO:0000256" key="2">
    <source>
        <dbReference type="ARBA" id="ARBA00017703"/>
    </source>
</evidence>
<dbReference type="SUPFAM" id="SSF48019">
    <property type="entry name" value="post-AAA+ oligomerization domain-like"/>
    <property type="match status" value="1"/>
</dbReference>
<keyword evidence="4" id="KW-0548">Nucleotidyltransferase</keyword>
<reference evidence="11 12" key="1">
    <citation type="journal article" date="2017" name="Front. Microbiol.">
        <title>Genomic Characterization of Dairy Associated Leuconostoc Species and Diversity of Leuconostocs in Undefined Mixed Mesophilic Starter Cultures.</title>
        <authorList>
            <person name="Frantzen C.A."/>
            <person name="Kot W."/>
            <person name="Pedersen T.B."/>
            <person name="Ardo Y.M."/>
            <person name="Broadbent J.R."/>
            <person name="Neve H."/>
            <person name="Hansen L.H."/>
            <person name="Dal Bello F."/>
            <person name="Ostlie H.M."/>
            <person name="Kleppen H.P."/>
            <person name="Vogensen F.K."/>
            <person name="Holo H."/>
        </authorList>
    </citation>
    <scope>NUCLEOTIDE SEQUENCE [LARGE SCALE GENOMIC DNA]</scope>
    <source>
        <strain evidence="11 12">LMGCF08</strain>
    </source>
</reference>
<dbReference type="InterPro" id="IPR008921">
    <property type="entry name" value="DNA_pol3_clamp-load_cplx_C"/>
</dbReference>
<evidence type="ECO:0000256" key="1">
    <source>
        <dbReference type="ARBA" id="ARBA00012417"/>
    </source>
</evidence>
<dbReference type="AlphaFoldDB" id="A0A1X0VF48"/>
<evidence type="ECO:0000256" key="3">
    <source>
        <dbReference type="ARBA" id="ARBA00022679"/>
    </source>
</evidence>
<dbReference type="Gene3D" id="1.20.272.10">
    <property type="match status" value="1"/>
</dbReference>
<dbReference type="NCBIfam" id="TIGR01128">
    <property type="entry name" value="holA"/>
    <property type="match status" value="1"/>
</dbReference>
<dbReference type="STRING" id="33968.BMS77_04070"/>
<evidence type="ECO:0000313" key="11">
    <source>
        <dbReference type="EMBL" id="ORI98254.1"/>
    </source>
</evidence>
<feature type="domain" description="DNA polymerase III delta N-terminal" evidence="9">
    <location>
        <begin position="19"/>
        <end position="140"/>
    </location>
</feature>
<organism evidence="11 12">
    <name type="scientific">Leuconostoc pseudomesenteroides</name>
    <dbReference type="NCBI Taxonomy" id="33968"/>
    <lineage>
        <taxon>Bacteria</taxon>
        <taxon>Bacillati</taxon>
        <taxon>Bacillota</taxon>
        <taxon>Bacilli</taxon>
        <taxon>Lactobacillales</taxon>
        <taxon>Lactobacillaceae</taxon>
        <taxon>Leuconostoc</taxon>
    </lineage>
</organism>
<dbReference type="PANTHER" id="PTHR34388">
    <property type="entry name" value="DNA POLYMERASE III SUBUNIT DELTA"/>
    <property type="match status" value="1"/>
</dbReference>
<proteinExistence type="inferred from homology"/>
<dbReference type="GO" id="GO:0003887">
    <property type="term" value="F:DNA-directed DNA polymerase activity"/>
    <property type="evidence" value="ECO:0007669"/>
    <property type="project" value="UniProtKB-KW"/>
</dbReference>
<gene>
    <name evidence="11" type="ORF">BMR96_02625</name>
</gene>
<evidence type="ECO:0000313" key="12">
    <source>
        <dbReference type="Proteomes" id="UP000192288"/>
    </source>
</evidence>
<sequence>MNFKQLQQQIDNNAMANFYVVTGEEEILLRRTAFAFKQLVAPEDRDMNYSQFDLSDQPLDMVINDAMSAPFFGERRVIIVSKLLFLTATGKISDHDSDLLLQLLEKPLSENIVVFFANNIKLDKRKKITKSLLKTSELVELPVLDERQSKQAVVAELTQRDYQIMPDALNELVMRTNAHYSDMQNELPKLIAYANKTKKIDLQAVSSLVPNTLTATAFTLVEAVIKNQQKAAVTIYRELLQNNEIPLRINAVLIGQFRLLLQVAGLSGNEATIASQLKVHPYRVKLAKQILKNHQLTNIRSGYLGMLNMERLLKSTQQDPEILFERFVLN</sequence>
<dbReference type="GO" id="GO:0003677">
    <property type="term" value="F:DNA binding"/>
    <property type="evidence" value="ECO:0007669"/>
    <property type="project" value="InterPro"/>
</dbReference>
<evidence type="ECO:0000259" key="10">
    <source>
        <dbReference type="Pfam" id="PF21694"/>
    </source>
</evidence>
<dbReference type="InterPro" id="IPR010372">
    <property type="entry name" value="DNA_pol3_delta_N"/>
</dbReference>
<evidence type="ECO:0000256" key="7">
    <source>
        <dbReference type="ARBA" id="ARBA00034754"/>
    </source>
</evidence>
<keyword evidence="3" id="KW-0808">Transferase</keyword>
<evidence type="ECO:0000256" key="6">
    <source>
        <dbReference type="ARBA" id="ARBA00022932"/>
    </source>
</evidence>
<comment type="similarity">
    <text evidence="7">Belongs to the DNA polymerase HolA subunit family.</text>
</comment>
<dbReference type="InterPro" id="IPR048466">
    <property type="entry name" value="DNA_pol3_delta-like_C"/>
</dbReference>
<dbReference type="SUPFAM" id="SSF52540">
    <property type="entry name" value="P-loop containing nucleoside triphosphate hydrolases"/>
    <property type="match status" value="1"/>
</dbReference>
<protein>
    <recommendedName>
        <fullName evidence="2">DNA polymerase III subunit delta</fullName>
        <ecNumber evidence="1">2.7.7.7</ecNumber>
    </recommendedName>
</protein>
<accession>A0A1X0VF48</accession>
<dbReference type="PANTHER" id="PTHR34388:SF1">
    <property type="entry name" value="DNA POLYMERASE III SUBUNIT DELTA"/>
    <property type="match status" value="1"/>
</dbReference>
<keyword evidence="5" id="KW-0235">DNA replication</keyword>
<dbReference type="InterPro" id="IPR005790">
    <property type="entry name" value="DNA_polIII_delta"/>
</dbReference>
<keyword evidence="6" id="KW-0239">DNA-directed DNA polymerase</keyword>
<dbReference type="InterPro" id="IPR027417">
    <property type="entry name" value="P-loop_NTPase"/>
</dbReference>
<dbReference type="EMBL" id="MPLS01000006">
    <property type="protein sequence ID" value="ORI98254.1"/>
    <property type="molecule type" value="Genomic_DNA"/>
</dbReference>
<dbReference type="GO" id="GO:0006261">
    <property type="term" value="P:DNA-templated DNA replication"/>
    <property type="evidence" value="ECO:0007669"/>
    <property type="project" value="TreeGrafter"/>
</dbReference>
<dbReference type="Proteomes" id="UP000192288">
    <property type="component" value="Unassembled WGS sequence"/>
</dbReference>
<feature type="domain" description="DNA polymerase III delta subunit-like C-terminal" evidence="10">
    <location>
        <begin position="216"/>
        <end position="329"/>
    </location>
</feature>
<evidence type="ECO:0000256" key="5">
    <source>
        <dbReference type="ARBA" id="ARBA00022705"/>
    </source>
</evidence>
<dbReference type="Pfam" id="PF21694">
    <property type="entry name" value="DNA_pol3_delta_C"/>
    <property type="match status" value="1"/>
</dbReference>
<name>A0A1X0VF48_LEUPS</name>
<comment type="catalytic activity">
    <reaction evidence="8">
        <text>DNA(n) + a 2'-deoxyribonucleoside 5'-triphosphate = DNA(n+1) + diphosphate</text>
        <dbReference type="Rhea" id="RHEA:22508"/>
        <dbReference type="Rhea" id="RHEA-COMP:17339"/>
        <dbReference type="Rhea" id="RHEA-COMP:17340"/>
        <dbReference type="ChEBI" id="CHEBI:33019"/>
        <dbReference type="ChEBI" id="CHEBI:61560"/>
        <dbReference type="ChEBI" id="CHEBI:173112"/>
        <dbReference type="EC" id="2.7.7.7"/>
    </reaction>
</comment>
<dbReference type="eggNOG" id="COG1466">
    <property type="taxonomic scope" value="Bacteria"/>
</dbReference>
<dbReference type="EC" id="2.7.7.7" evidence="1"/>
<dbReference type="RefSeq" id="WP_036086276.1">
    <property type="nucleotide sequence ID" value="NZ_MPLS01000006.1"/>
</dbReference>